<dbReference type="STRING" id="913774.A0A0C3D3V5"/>
<dbReference type="CDD" id="cd02801">
    <property type="entry name" value="DUS_like_FMN"/>
    <property type="match status" value="1"/>
</dbReference>
<feature type="compositionally biased region" description="Polar residues" evidence="4">
    <location>
        <begin position="300"/>
        <end position="313"/>
    </location>
</feature>
<reference evidence="7" key="2">
    <citation type="submission" date="2015-01" db="EMBL/GenBank/DDBJ databases">
        <title>Evolutionary Origins and Diversification of the Mycorrhizal Mutualists.</title>
        <authorList>
            <consortium name="DOE Joint Genome Institute"/>
            <consortium name="Mycorrhizal Genomics Consortium"/>
            <person name="Kohler A."/>
            <person name="Kuo A."/>
            <person name="Nagy L.G."/>
            <person name="Floudas D."/>
            <person name="Copeland A."/>
            <person name="Barry K.W."/>
            <person name="Cichocki N."/>
            <person name="Veneault-Fourrey C."/>
            <person name="LaButti K."/>
            <person name="Lindquist E.A."/>
            <person name="Lipzen A."/>
            <person name="Lundell T."/>
            <person name="Morin E."/>
            <person name="Murat C."/>
            <person name="Riley R."/>
            <person name="Ohm R."/>
            <person name="Sun H."/>
            <person name="Tunlid A."/>
            <person name="Henrissat B."/>
            <person name="Grigoriev I.V."/>
            <person name="Hibbett D.S."/>
            <person name="Martin F."/>
        </authorList>
    </citation>
    <scope>NUCLEOTIDE SEQUENCE [LARGE SCALE GENOMIC DNA]</scope>
    <source>
        <strain evidence="7">Zn</strain>
    </source>
</reference>
<evidence type="ECO:0000256" key="4">
    <source>
        <dbReference type="SAM" id="MobiDB-lite"/>
    </source>
</evidence>
<feature type="compositionally biased region" description="Polar residues" evidence="4">
    <location>
        <begin position="153"/>
        <end position="184"/>
    </location>
</feature>
<gene>
    <name evidence="6" type="ORF">OIDMADRAFT_100820</name>
</gene>
<feature type="region of interest" description="Disordered" evidence="4">
    <location>
        <begin position="84"/>
        <end position="211"/>
    </location>
</feature>
<feature type="coiled-coil region" evidence="3">
    <location>
        <begin position="488"/>
        <end position="515"/>
    </location>
</feature>
<protein>
    <recommendedName>
        <fullName evidence="5">DUS-like FMN-binding domain-containing protein</fullName>
    </recommendedName>
</protein>
<keyword evidence="1" id="KW-0521">NADP</keyword>
<feature type="region of interest" description="Disordered" evidence="4">
    <location>
        <begin position="632"/>
        <end position="655"/>
    </location>
</feature>
<evidence type="ECO:0000256" key="3">
    <source>
        <dbReference type="SAM" id="Coils"/>
    </source>
</evidence>
<dbReference type="PANTHER" id="PTHR11082">
    <property type="entry name" value="TRNA-DIHYDROURIDINE SYNTHASE"/>
    <property type="match status" value="1"/>
</dbReference>
<feature type="region of interest" description="Disordered" evidence="4">
    <location>
        <begin position="1035"/>
        <end position="1072"/>
    </location>
</feature>
<feature type="compositionally biased region" description="Polar residues" evidence="4">
    <location>
        <begin position="633"/>
        <end position="645"/>
    </location>
</feature>
<evidence type="ECO:0000259" key="5">
    <source>
        <dbReference type="Pfam" id="PF01207"/>
    </source>
</evidence>
<evidence type="ECO:0000313" key="7">
    <source>
        <dbReference type="Proteomes" id="UP000054321"/>
    </source>
</evidence>
<keyword evidence="2" id="KW-0520">NAD</keyword>
<dbReference type="InParanoid" id="A0A0C3D3V5"/>
<evidence type="ECO:0000313" key="6">
    <source>
        <dbReference type="EMBL" id="KIN05959.1"/>
    </source>
</evidence>
<dbReference type="AlphaFoldDB" id="A0A0C3D3V5"/>
<feature type="region of interest" description="Disordered" evidence="4">
    <location>
        <begin position="296"/>
        <end position="328"/>
    </location>
</feature>
<keyword evidence="3" id="KW-0175">Coiled coil</keyword>
<evidence type="ECO:0000256" key="2">
    <source>
        <dbReference type="ARBA" id="ARBA00023027"/>
    </source>
</evidence>
<feature type="region of interest" description="Disordered" evidence="4">
    <location>
        <begin position="674"/>
        <end position="731"/>
    </location>
</feature>
<feature type="compositionally biased region" description="Basic and acidic residues" evidence="4">
    <location>
        <begin position="1035"/>
        <end position="1059"/>
    </location>
</feature>
<dbReference type="Gene3D" id="3.20.20.70">
    <property type="entry name" value="Aldolase class I"/>
    <property type="match status" value="1"/>
</dbReference>
<dbReference type="InterPro" id="IPR013785">
    <property type="entry name" value="Aldolase_TIM"/>
</dbReference>
<dbReference type="GO" id="GO:0017150">
    <property type="term" value="F:tRNA dihydrouridine synthase activity"/>
    <property type="evidence" value="ECO:0007669"/>
    <property type="project" value="TreeGrafter"/>
</dbReference>
<feature type="region of interest" description="Disordered" evidence="4">
    <location>
        <begin position="949"/>
        <end position="978"/>
    </location>
</feature>
<accession>A0A0C3D3V5</accession>
<feature type="region of interest" description="Disordered" evidence="4">
    <location>
        <begin position="365"/>
        <end position="401"/>
    </location>
</feature>
<dbReference type="Proteomes" id="UP000054321">
    <property type="component" value="Unassembled WGS sequence"/>
</dbReference>
<organism evidence="6 7">
    <name type="scientific">Oidiodendron maius (strain Zn)</name>
    <dbReference type="NCBI Taxonomy" id="913774"/>
    <lineage>
        <taxon>Eukaryota</taxon>
        <taxon>Fungi</taxon>
        <taxon>Dikarya</taxon>
        <taxon>Ascomycota</taxon>
        <taxon>Pezizomycotina</taxon>
        <taxon>Leotiomycetes</taxon>
        <taxon>Leotiomycetes incertae sedis</taxon>
        <taxon>Myxotrichaceae</taxon>
        <taxon>Oidiodendron</taxon>
    </lineage>
</organism>
<feature type="compositionally biased region" description="Low complexity" evidence="4">
    <location>
        <begin position="124"/>
        <end position="137"/>
    </location>
</feature>
<feature type="compositionally biased region" description="Acidic residues" evidence="4">
    <location>
        <begin position="1060"/>
        <end position="1071"/>
    </location>
</feature>
<dbReference type="OrthoDB" id="5563016at2759"/>
<name>A0A0C3D3V5_OIDMZ</name>
<dbReference type="Pfam" id="PF01207">
    <property type="entry name" value="Dus"/>
    <property type="match status" value="1"/>
</dbReference>
<feature type="domain" description="DUS-like FMN-binding" evidence="5">
    <location>
        <begin position="778"/>
        <end position="890"/>
    </location>
</feature>
<keyword evidence="7" id="KW-1185">Reference proteome</keyword>
<dbReference type="HOGENOM" id="CLU_278625_0_0_1"/>
<sequence>MAALVQAYPQQSGTVTMLQTRPSSASGILQSSSQASAHHQYAPNLAQVHRNSFHGMSNSMAPTYRGHTTLEPIAPYAFTRTPALLPSPRTANGPHLRPEQRSSSALGVPTYDSGTAANRSRYPATASISTASSSSSSDLSPLGQKTGSKDDSSTPARTANRSPQLTMSTSTSLSPQVASTTTKISPDRYRRPNNRRAESVPVAPSNSFGSSMPNVKQFYGSSTQQTTPALNNAKQGSAMPATLALKQTLARGSTLGVAADDMQLNLLASKDQAAKYRRRSIHTIEADRYSYDGVNPLGGLQQQGSRQVSSANGRIDHQQQQHPLRSSPIAKRDANLSSMATVNPAPSSSSLSASLVVNQTSRNDIPKLVNIPPRGSSSEAAKRVANPSPLSKPMAMSPESLTSKDSFASAVTAALHAPSKPTYAQVVNGAKASSPAAKQLAAVSDKDGKKNKTSRLRRAFSFGSAAELRKASAENSAANNAIAAAAAADKAKLAKDKDEDEREAEQARIAERQEAAGIGSGIYSGQGNFFSGSTDNISISSTASSASIMIRKMGKGMKKSTRSLVGLFRPKSIVGAPADTAPPKVSQAQVSMVTVEAEREKVNVNANPHDHVGGGTGFPKLERNSVDAVAAGSVNSERLGSSGTEDSGARRSIVGGEKERAEVLAAVKKGILKRTGTDSGNVSPVIRPEGDGKSPSFQLPHIPHVNDSPVSSTPSTPNDEQGHRRTGSVTLGGEDYFMSALRFQGNSKSVPSTPPGAKRNATFSPRIQFHDTWPSGDELHKNLDVPVTAKIRILETKEKTLEYARNVLNAGASILTVHGRHRDQKGHKTGLADWSVIRYLREQLPKETVLFANGNILRREDIDRCLEATGVDGVMSAEGNLYDPAIFSDAPTVGEEGREYWRGRDGKGGWRMDAVFRRYMDIIYKYVLEVSPPQRQPLYLPSDREEVVVNRKEDGTEDEDCPPKKKQKMEKKEKTTNPNLLSMQAHLFHLLRPLVSRHHHIRDALARSRAGEIEHFEAVLQLVEQAVKTGLRDYEDTDGKSWKEELEKDEELKNSKQEDAVETQDGNEDYESSVRTVRECKRPWWVVQPYKAELEKLAQKAEKESVVPTGHIMEERIGNTTESVDVPKEGLVCG</sequence>
<dbReference type="InterPro" id="IPR035587">
    <property type="entry name" value="DUS-like_FMN-bd"/>
</dbReference>
<dbReference type="PANTHER" id="PTHR11082:SF5">
    <property type="entry name" value="TRNA-DIHYDROURIDINE(16_17) SYNTHASE [NAD(P)(+)]-LIKE"/>
    <property type="match status" value="1"/>
</dbReference>
<dbReference type="EMBL" id="KN832871">
    <property type="protein sequence ID" value="KIN05959.1"/>
    <property type="molecule type" value="Genomic_DNA"/>
</dbReference>
<dbReference type="SUPFAM" id="SSF51395">
    <property type="entry name" value="FMN-linked oxidoreductases"/>
    <property type="match status" value="1"/>
</dbReference>
<feature type="compositionally biased region" description="Polar residues" evidence="4">
    <location>
        <begin position="708"/>
        <end position="719"/>
    </location>
</feature>
<reference evidence="6 7" key="1">
    <citation type="submission" date="2014-04" db="EMBL/GenBank/DDBJ databases">
        <authorList>
            <consortium name="DOE Joint Genome Institute"/>
            <person name="Kuo A."/>
            <person name="Martino E."/>
            <person name="Perotto S."/>
            <person name="Kohler A."/>
            <person name="Nagy L.G."/>
            <person name="Floudas D."/>
            <person name="Copeland A."/>
            <person name="Barry K.W."/>
            <person name="Cichocki N."/>
            <person name="Veneault-Fourrey C."/>
            <person name="LaButti K."/>
            <person name="Lindquist E.A."/>
            <person name="Lipzen A."/>
            <person name="Lundell T."/>
            <person name="Morin E."/>
            <person name="Murat C."/>
            <person name="Sun H."/>
            <person name="Tunlid A."/>
            <person name="Henrissat B."/>
            <person name="Grigoriev I.V."/>
            <person name="Hibbett D.S."/>
            <person name="Martin F."/>
            <person name="Nordberg H.P."/>
            <person name="Cantor M.N."/>
            <person name="Hua S.X."/>
        </authorList>
    </citation>
    <scope>NUCLEOTIDE SEQUENCE [LARGE SCALE GENOMIC DNA]</scope>
    <source>
        <strain evidence="6 7">Zn</strain>
    </source>
</reference>
<evidence type="ECO:0000256" key="1">
    <source>
        <dbReference type="ARBA" id="ARBA00022857"/>
    </source>
</evidence>
<feature type="compositionally biased region" description="Basic and acidic residues" evidence="4">
    <location>
        <begin position="185"/>
        <end position="198"/>
    </location>
</feature>
<proteinExistence type="predicted"/>